<accession>A0A8S4QP02</accession>
<name>A0A8S4QP02_9NEOP</name>
<protein>
    <submittedName>
        <fullName evidence="1">Jg25889 protein</fullName>
    </submittedName>
</protein>
<dbReference type="OrthoDB" id="6782675at2759"/>
<proteinExistence type="predicted"/>
<sequence length="166" mass="19299">MEKNGCLPFLDVLVQVRSNGTLLTRYTESSGCSYIGQTKRSIATRVTEHIKAVRDNETHKSAIAEHILQGGTQYWIELHDPKVLSTDRHYIPRLVREAIEIRKHTNFNREDGFKLASVWNPVLELCKPRKHRTASQFKSDVVSVVCRNVREIWTKRTRKRVVRFCP</sequence>
<dbReference type="Proteomes" id="UP000838756">
    <property type="component" value="Unassembled WGS sequence"/>
</dbReference>
<evidence type="ECO:0000313" key="1">
    <source>
        <dbReference type="EMBL" id="CAH2210482.1"/>
    </source>
</evidence>
<dbReference type="AlphaFoldDB" id="A0A8S4QP02"/>
<gene>
    <name evidence="1" type="primary">jg25889</name>
    <name evidence="1" type="ORF">PAEG_LOCUS2387</name>
</gene>
<comment type="caution">
    <text evidence="1">The sequence shown here is derived from an EMBL/GenBank/DDBJ whole genome shotgun (WGS) entry which is preliminary data.</text>
</comment>
<organism evidence="1 2">
    <name type="scientific">Pararge aegeria aegeria</name>
    <dbReference type="NCBI Taxonomy" id="348720"/>
    <lineage>
        <taxon>Eukaryota</taxon>
        <taxon>Metazoa</taxon>
        <taxon>Ecdysozoa</taxon>
        <taxon>Arthropoda</taxon>
        <taxon>Hexapoda</taxon>
        <taxon>Insecta</taxon>
        <taxon>Pterygota</taxon>
        <taxon>Neoptera</taxon>
        <taxon>Endopterygota</taxon>
        <taxon>Lepidoptera</taxon>
        <taxon>Glossata</taxon>
        <taxon>Ditrysia</taxon>
        <taxon>Papilionoidea</taxon>
        <taxon>Nymphalidae</taxon>
        <taxon>Satyrinae</taxon>
        <taxon>Satyrini</taxon>
        <taxon>Parargina</taxon>
        <taxon>Pararge</taxon>
    </lineage>
</organism>
<reference evidence="1" key="1">
    <citation type="submission" date="2022-03" db="EMBL/GenBank/DDBJ databases">
        <authorList>
            <person name="Lindestad O."/>
        </authorList>
    </citation>
    <scope>NUCLEOTIDE SEQUENCE</scope>
</reference>
<dbReference type="EMBL" id="CAKXAJ010007563">
    <property type="protein sequence ID" value="CAH2210482.1"/>
    <property type="molecule type" value="Genomic_DNA"/>
</dbReference>
<keyword evidence="2" id="KW-1185">Reference proteome</keyword>
<evidence type="ECO:0000313" key="2">
    <source>
        <dbReference type="Proteomes" id="UP000838756"/>
    </source>
</evidence>